<name>A0A3M2HUZ6_9GAMM</name>
<dbReference type="SUPFAM" id="SSF53756">
    <property type="entry name" value="UDP-Glycosyltransferase/glycogen phosphorylase"/>
    <property type="match status" value="1"/>
</dbReference>
<dbReference type="GO" id="GO:0005829">
    <property type="term" value="C:cytosol"/>
    <property type="evidence" value="ECO:0007669"/>
    <property type="project" value="TreeGrafter"/>
</dbReference>
<dbReference type="InterPro" id="IPR002201">
    <property type="entry name" value="Glyco_trans_9"/>
</dbReference>
<dbReference type="PANTHER" id="PTHR30160">
    <property type="entry name" value="TETRAACYLDISACCHARIDE 4'-KINASE-RELATED"/>
    <property type="match status" value="1"/>
</dbReference>
<dbReference type="GO" id="GO:0009244">
    <property type="term" value="P:lipopolysaccharide core region biosynthetic process"/>
    <property type="evidence" value="ECO:0007669"/>
    <property type="project" value="TreeGrafter"/>
</dbReference>
<proteinExistence type="predicted"/>
<protein>
    <submittedName>
        <fullName evidence="3">Lipopolysaccharide heptosyltransferase family protein</fullName>
    </submittedName>
</protein>
<comment type="caution">
    <text evidence="3">The sequence shown here is derived from an EMBL/GenBank/DDBJ whole genome shotgun (WGS) entry which is preliminary data.</text>
</comment>
<dbReference type="AlphaFoldDB" id="A0A3M2HUZ6"/>
<evidence type="ECO:0000256" key="2">
    <source>
        <dbReference type="ARBA" id="ARBA00022679"/>
    </source>
</evidence>
<dbReference type="OrthoDB" id="7025314at2"/>
<accession>A0A3M2HUZ6</accession>
<keyword evidence="1" id="KW-0328">Glycosyltransferase</keyword>
<keyword evidence="4" id="KW-1185">Reference proteome</keyword>
<dbReference type="EMBL" id="RFFM01000001">
    <property type="protein sequence ID" value="RMH91643.1"/>
    <property type="molecule type" value="Genomic_DNA"/>
</dbReference>
<dbReference type="Proteomes" id="UP000269774">
    <property type="component" value="Unassembled WGS sequence"/>
</dbReference>
<gene>
    <name evidence="3" type="ORF">EA797_02515</name>
</gene>
<sequence>MHTLEQPRASISRGDARVALISFDSLGDGLIYLMMADNLRANGYQIDCYGNIAYQLRDWLPQLNILPYPAPSAFEAAFEQYDFVIASPPSFLRRSFSETDLQRVRQKWALICQKTPQSWLHDHSAAASPELAHQFGGLLSCAGPIRFKTFDQESVVEITLQYMRERMCLERLTKQVSLTPPSGLKHRRHPRRIVISPDSAGPEKKNWSPAGFLKLCQTLRDKGYEPHIVVAPNNHARWERLADGRFPTPRFPEIGALAAFLYESGFLVANDSGNGHLASFLGIPTVTLYRKKNPLFHWRPDWAPGVVICPSFTLPKLEGSWRWFITPAMVLRAIENLSSH</sequence>
<organism evidence="3 4">
    <name type="scientific">Stutzerimonas zhaodongensis</name>
    <dbReference type="NCBI Taxonomy" id="1176257"/>
    <lineage>
        <taxon>Bacteria</taxon>
        <taxon>Pseudomonadati</taxon>
        <taxon>Pseudomonadota</taxon>
        <taxon>Gammaproteobacteria</taxon>
        <taxon>Pseudomonadales</taxon>
        <taxon>Pseudomonadaceae</taxon>
        <taxon>Stutzerimonas</taxon>
    </lineage>
</organism>
<evidence type="ECO:0000256" key="1">
    <source>
        <dbReference type="ARBA" id="ARBA00022676"/>
    </source>
</evidence>
<dbReference type="Pfam" id="PF01075">
    <property type="entry name" value="Glyco_transf_9"/>
    <property type="match status" value="1"/>
</dbReference>
<dbReference type="InterPro" id="IPR051199">
    <property type="entry name" value="LPS_LOS_Heptosyltrfase"/>
</dbReference>
<dbReference type="PANTHER" id="PTHR30160:SF23">
    <property type="match status" value="1"/>
</dbReference>
<dbReference type="RefSeq" id="WP_122163614.1">
    <property type="nucleotide sequence ID" value="NZ_JAMOIB010000003.1"/>
</dbReference>
<evidence type="ECO:0000313" key="3">
    <source>
        <dbReference type="EMBL" id="RMH91643.1"/>
    </source>
</evidence>
<reference evidence="3 4" key="1">
    <citation type="submission" date="2018-10" db="EMBL/GenBank/DDBJ databases">
        <title>Pseudomonas zhaodongensis NEAU-ST5-21(T) genome.</title>
        <authorList>
            <person name="Peng J."/>
            <person name="Liu Z.-P."/>
        </authorList>
    </citation>
    <scope>NUCLEOTIDE SEQUENCE [LARGE SCALE GENOMIC DNA]</scope>
    <source>
        <strain evidence="3 4">NEAU-ST5-21</strain>
    </source>
</reference>
<keyword evidence="2 3" id="KW-0808">Transferase</keyword>
<evidence type="ECO:0000313" key="4">
    <source>
        <dbReference type="Proteomes" id="UP000269774"/>
    </source>
</evidence>
<dbReference type="GO" id="GO:0008713">
    <property type="term" value="F:ADP-heptose-lipopolysaccharide heptosyltransferase activity"/>
    <property type="evidence" value="ECO:0007669"/>
    <property type="project" value="TreeGrafter"/>
</dbReference>
<dbReference type="Gene3D" id="3.40.50.2000">
    <property type="entry name" value="Glycogen Phosphorylase B"/>
    <property type="match status" value="1"/>
</dbReference>